<dbReference type="KEGG" id="smo:SELMODRAFT_403756"/>
<dbReference type="PANTHER" id="PTHR37096:SF1">
    <property type="entry name" value="AAA+ ATPASE DOMAIN-CONTAINING PROTEIN"/>
    <property type="match status" value="1"/>
</dbReference>
<dbReference type="EMBL" id="GL377566">
    <property type="protein sequence ID" value="EFJ36937.1"/>
    <property type="molecule type" value="Genomic_DNA"/>
</dbReference>
<evidence type="ECO:0000313" key="1">
    <source>
        <dbReference type="EMBL" id="EFJ36937.1"/>
    </source>
</evidence>
<dbReference type="PANTHER" id="PTHR37096">
    <property type="entry name" value="YALI0E33429P"/>
    <property type="match status" value="1"/>
</dbReference>
<keyword evidence="2" id="KW-1185">Reference proteome</keyword>
<dbReference type="Proteomes" id="UP000001514">
    <property type="component" value="Unassembled WGS sequence"/>
</dbReference>
<accession>D8QSF4</accession>
<dbReference type="HOGENOM" id="CLU_580616_0_0_1"/>
<dbReference type="Gramene" id="EFJ36937">
    <property type="protein sequence ID" value="EFJ36937"/>
    <property type="gene ID" value="SELMODRAFT_403756"/>
</dbReference>
<gene>
    <name evidence="1" type="ORF">SELMODRAFT_403756</name>
</gene>
<dbReference type="InParanoid" id="D8QSF4"/>
<proteinExistence type="predicted"/>
<protein>
    <submittedName>
        <fullName evidence="1">Uncharacterized protein</fullName>
    </submittedName>
</protein>
<reference evidence="1 2" key="1">
    <citation type="journal article" date="2011" name="Science">
        <title>The Selaginella genome identifies genetic changes associated with the evolution of vascular plants.</title>
        <authorList>
            <person name="Banks J.A."/>
            <person name="Nishiyama T."/>
            <person name="Hasebe M."/>
            <person name="Bowman J.L."/>
            <person name="Gribskov M."/>
            <person name="dePamphilis C."/>
            <person name="Albert V.A."/>
            <person name="Aono N."/>
            <person name="Aoyama T."/>
            <person name="Ambrose B.A."/>
            <person name="Ashton N.W."/>
            <person name="Axtell M.J."/>
            <person name="Barker E."/>
            <person name="Barker M.S."/>
            <person name="Bennetzen J.L."/>
            <person name="Bonawitz N.D."/>
            <person name="Chapple C."/>
            <person name="Cheng C."/>
            <person name="Correa L.G."/>
            <person name="Dacre M."/>
            <person name="DeBarry J."/>
            <person name="Dreyer I."/>
            <person name="Elias M."/>
            <person name="Engstrom E.M."/>
            <person name="Estelle M."/>
            <person name="Feng L."/>
            <person name="Finet C."/>
            <person name="Floyd S.K."/>
            <person name="Frommer W.B."/>
            <person name="Fujita T."/>
            <person name="Gramzow L."/>
            <person name="Gutensohn M."/>
            <person name="Harholt J."/>
            <person name="Hattori M."/>
            <person name="Heyl A."/>
            <person name="Hirai T."/>
            <person name="Hiwatashi Y."/>
            <person name="Ishikawa M."/>
            <person name="Iwata M."/>
            <person name="Karol K.G."/>
            <person name="Koehler B."/>
            <person name="Kolukisaoglu U."/>
            <person name="Kubo M."/>
            <person name="Kurata T."/>
            <person name="Lalonde S."/>
            <person name="Li K."/>
            <person name="Li Y."/>
            <person name="Litt A."/>
            <person name="Lyons E."/>
            <person name="Manning G."/>
            <person name="Maruyama T."/>
            <person name="Michael T.P."/>
            <person name="Mikami K."/>
            <person name="Miyazaki S."/>
            <person name="Morinaga S."/>
            <person name="Murata T."/>
            <person name="Mueller-Roeber B."/>
            <person name="Nelson D.R."/>
            <person name="Obara M."/>
            <person name="Oguri Y."/>
            <person name="Olmstead R.G."/>
            <person name="Onodera N."/>
            <person name="Petersen B.L."/>
            <person name="Pils B."/>
            <person name="Prigge M."/>
            <person name="Rensing S.A."/>
            <person name="Riano-Pachon D.M."/>
            <person name="Roberts A.W."/>
            <person name="Sato Y."/>
            <person name="Scheller H.V."/>
            <person name="Schulz B."/>
            <person name="Schulz C."/>
            <person name="Shakirov E.V."/>
            <person name="Shibagaki N."/>
            <person name="Shinohara N."/>
            <person name="Shippen D.E."/>
            <person name="Soerensen I."/>
            <person name="Sotooka R."/>
            <person name="Sugimoto N."/>
            <person name="Sugita M."/>
            <person name="Sumikawa N."/>
            <person name="Tanurdzic M."/>
            <person name="Theissen G."/>
            <person name="Ulvskov P."/>
            <person name="Wakazuki S."/>
            <person name="Weng J.K."/>
            <person name="Willats W.W."/>
            <person name="Wipf D."/>
            <person name="Wolf P.G."/>
            <person name="Yang L."/>
            <person name="Zimmer A.D."/>
            <person name="Zhu Q."/>
            <person name="Mitros T."/>
            <person name="Hellsten U."/>
            <person name="Loque D."/>
            <person name="Otillar R."/>
            <person name="Salamov A."/>
            <person name="Schmutz J."/>
            <person name="Shapiro H."/>
            <person name="Lindquist E."/>
            <person name="Lucas S."/>
            <person name="Rokhsar D."/>
            <person name="Grigoriev I.V."/>
        </authorList>
    </citation>
    <scope>NUCLEOTIDE SEQUENCE [LARGE SCALE GENOMIC DNA]</scope>
</reference>
<name>D8QSF4_SELML</name>
<dbReference type="InterPro" id="IPR051667">
    <property type="entry name" value="Archaeal_ATPase_domain"/>
</dbReference>
<sequence>MAAISSLYDMTALVNMYWKCESVVEAVEGLDRMLWLDVILRSAGFLNHVNSGFSRTCDAGQCFERLRGAANRERLFFEKQSFHLGDRNTTLLRRPWLLRWTSKHARSAASFIYIKYIGGCPLLLNECAAFAFMSQNPKDLDTVLGGIASKMSSRVYSGLAGGNGWEGNKFRDVMEVFSEGGGATEWDAVCDKVFNKDEAACISQLHAIGAVGVAYIQFVPSSNPLSSVKQPGIALFKGGNTAFKGVNTVFKGANTAFEGGHTPFEGANSAFNTTVQRLAISYMLRKVLFAFLLRFSREILTGKAIVSLEGLSFTENFERQSFHLNHRDMTLMRRPWLIKFRDVVEEDADSLAAVLRALVAASKGLRPMFIIDQANGPKHWPPLKTDALLDCLAEITATQQATIVMSGYWLGSRVVFDHIIYLGHFSEAMAKRWEGNKFRDVMKVISEGGGAVCDKVFNKDEAACISQLHAM</sequence>
<organism evidence="2">
    <name type="scientific">Selaginella moellendorffii</name>
    <name type="common">Spikemoss</name>
    <dbReference type="NCBI Taxonomy" id="88036"/>
    <lineage>
        <taxon>Eukaryota</taxon>
        <taxon>Viridiplantae</taxon>
        <taxon>Streptophyta</taxon>
        <taxon>Embryophyta</taxon>
        <taxon>Tracheophyta</taxon>
        <taxon>Lycopodiopsida</taxon>
        <taxon>Selaginellales</taxon>
        <taxon>Selaginellaceae</taxon>
        <taxon>Selaginella</taxon>
    </lineage>
</organism>
<dbReference type="AlphaFoldDB" id="D8QSF4"/>
<evidence type="ECO:0000313" key="2">
    <source>
        <dbReference type="Proteomes" id="UP000001514"/>
    </source>
</evidence>